<evidence type="ECO:0000256" key="1">
    <source>
        <dbReference type="SAM" id="Phobius"/>
    </source>
</evidence>
<evidence type="ECO:0008006" key="5">
    <source>
        <dbReference type="Google" id="ProtNLM"/>
    </source>
</evidence>
<dbReference type="EMBL" id="CAADFQ010000004">
    <property type="protein sequence ID" value="VFK27648.1"/>
    <property type="molecule type" value="Genomic_DNA"/>
</dbReference>
<proteinExistence type="predicted"/>
<reference evidence="2" key="1">
    <citation type="submission" date="2019-02" db="EMBL/GenBank/DDBJ databases">
        <authorList>
            <person name="Gruber-Vodicka R. H."/>
            <person name="Seah K. B. B."/>
        </authorList>
    </citation>
    <scope>NUCLEOTIDE SEQUENCE</scope>
    <source>
        <strain evidence="2">BECK_BZ197</strain>
        <strain evidence="4">BECK_BZ198</strain>
        <strain evidence="3">BECK_BZ199</strain>
    </source>
</reference>
<dbReference type="AlphaFoldDB" id="A0A450WYE6"/>
<dbReference type="EMBL" id="CAADFO010000001">
    <property type="protein sequence ID" value="VFK22046.1"/>
    <property type="molecule type" value="Genomic_DNA"/>
</dbReference>
<dbReference type="EMBL" id="CAADGH010000004">
    <property type="protein sequence ID" value="VFK74376.1"/>
    <property type="molecule type" value="Genomic_DNA"/>
</dbReference>
<protein>
    <recommendedName>
        <fullName evidence="5">MotA/TolQ/ExbB proton channel family protein</fullName>
    </recommendedName>
</protein>
<feature type="transmembrane region" description="Helical" evidence="1">
    <location>
        <begin position="101"/>
        <end position="124"/>
    </location>
</feature>
<evidence type="ECO:0000313" key="4">
    <source>
        <dbReference type="EMBL" id="VFK74376.1"/>
    </source>
</evidence>
<sequence length="138" mass="15364">MSEEWLPGWHWVFDTQGTVLWIYLGLGVLMTVRSWLSLRLWTLPGCKRDRFLAASHMLSELTVNLPVVLGVVGTLIAIAYAVQDKFQGNASLFVETFSASFHVAVTTTICGGLSHAYCFLLSAIDHWIVGMTEPCEED</sequence>
<evidence type="ECO:0000313" key="2">
    <source>
        <dbReference type="EMBL" id="VFK22046.1"/>
    </source>
</evidence>
<gene>
    <name evidence="2" type="ORF">BECKMB1821G_GA0114241_100124</name>
    <name evidence="4" type="ORF">BECKMB1821H_GA0114242_100424</name>
    <name evidence="3" type="ORF">BECKMB1821I_GA0114274_100424</name>
</gene>
<feature type="transmembrane region" description="Helical" evidence="1">
    <location>
        <begin position="61"/>
        <end position="81"/>
    </location>
</feature>
<feature type="transmembrane region" description="Helical" evidence="1">
    <location>
        <begin position="20"/>
        <end position="41"/>
    </location>
</feature>
<keyword evidence="1" id="KW-0812">Transmembrane</keyword>
<accession>A0A450WYE6</accession>
<evidence type="ECO:0000313" key="3">
    <source>
        <dbReference type="EMBL" id="VFK27648.1"/>
    </source>
</evidence>
<keyword evidence="1" id="KW-1133">Transmembrane helix</keyword>
<keyword evidence="1" id="KW-0472">Membrane</keyword>
<organism evidence="2">
    <name type="scientific">Candidatus Kentrum sp. MB</name>
    <dbReference type="NCBI Taxonomy" id="2138164"/>
    <lineage>
        <taxon>Bacteria</taxon>
        <taxon>Pseudomonadati</taxon>
        <taxon>Pseudomonadota</taxon>
        <taxon>Gammaproteobacteria</taxon>
        <taxon>Candidatus Kentrum</taxon>
    </lineage>
</organism>
<name>A0A450WYE6_9GAMM</name>